<feature type="compositionally biased region" description="Basic and acidic residues" evidence="1">
    <location>
        <begin position="179"/>
        <end position="208"/>
    </location>
</feature>
<sequence length="708" mass="76582">MTSTIALTPHPKQHPPSPYTPLHSPNLSSTMSTVIDLLDSSPPGAADADAYSQRINVAGHCKTCKIRVASFYNSWKRITGSYYLPACEEYALDTSGLRVKGKPKAATADSAMSGCLIQPLACTKCNENLGILCTRASEAHPDYLNKRFFKLPRIQLKPADNPAGEPEVLPVVESAPASMDRERELLRRDGRDGADAPRGADEGRREEGAPQDVIKLRPAVHLNLRDTLVAESTSDREPPTRTYRRESSHRESTGHREPLHPNHRDAHPSKDRTVPLNGNSATNGYAQQHTYPSTAEVKLDAIDRIQTQVNLNRATLEACTRDIGRQDRTIQQLQQTFMQYVEDLHRQMRDLRDVVTQRAQIAPAPPAASSSVDDQTLEVFTSTLTNMSARVNEIDVLKMGMEVIKRRIKRVEDSLPTALAQTPTPQLPPPPPQQPDRLTPAPQPRLARAHYTPYPPSPPPPPASAPAAAAAAAAAAAGWATVNPAKRGPPLDTRGSDATTPLGSPKRAKLAPVEPRHSYEATERMEIDAPRASAGPGTNPNTPAEEPYSAASATGGSYVRYPTTPALAEDWPSSAPPFRTVSTPLPHPGEVPSSRSPPGRGRGSGSGRGRGRPPIRKGIDEWEREREWAAQQSDGGFGRGNLVRRGSSSMGMGMARGEGGSPPSGAEGSMAGDPYAHTKKTRTKPTRNAEGILIRKDGRPDMRSQSRA</sequence>
<evidence type="ECO:0000256" key="1">
    <source>
        <dbReference type="SAM" id="MobiDB-lite"/>
    </source>
</evidence>
<feature type="compositionally biased region" description="Polar residues" evidence="1">
    <location>
        <begin position="276"/>
        <end position="286"/>
    </location>
</feature>
<accession>A0A6G1HX17</accession>
<feature type="region of interest" description="Disordered" evidence="1">
    <location>
        <begin position="481"/>
        <end position="708"/>
    </location>
</feature>
<feature type="region of interest" description="Disordered" evidence="1">
    <location>
        <begin position="1"/>
        <end position="25"/>
    </location>
</feature>
<protein>
    <submittedName>
        <fullName evidence="2">Uncharacterized protein</fullName>
    </submittedName>
</protein>
<gene>
    <name evidence="2" type="ORF">EJ06DRAFT_427365</name>
</gene>
<feature type="compositionally biased region" description="Basic and acidic residues" evidence="1">
    <location>
        <begin position="693"/>
        <end position="708"/>
    </location>
</feature>
<feature type="compositionally biased region" description="Basic and acidic residues" evidence="1">
    <location>
        <begin position="233"/>
        <end position="273"/>
    </location>
</feature>
<reference evidence="2" key="1">
    <citation type="journal article" date="2020" name="Stud. Mycol.">
        <title>101 Dothideomycetes genomes: a test case for predicting lifestyles and emergence of pathogens.</title>
        <authorList>
            <person name="Haridas S."/>
            <person name="Albert R."/>
            <person name="Binder M."/>
            <person name="Bloem J."/>
            <person name="Labutti K."/>
            <person name="Salamov A."/>
            <person name="Andreopoulos B."/>
            <person name="Baker S."/>
            <person name="Barry K."/>
            <person name="Bills G."/>
            <person name="Bluhm B."/>
            <person name="Cannon C."/>
            <person name="Castanera R."/>
            <person name="Culley D."/>
            <person name="Daum C."/>
            <person name="Ezra D."/>
            <person name="Gonzalez J."/>
            <person name="Henrissat B."/>
            <person name="Kuo A."/>
            <person name="Liang C."/>
            <person name="Lipzen A."/>
            <person name="Lutzoni F."/>
            <person name="Magnuson J."/>
            <person name="Mondo S."/>
            <person name="Nolan M."/>
            <person name="Ohm R."/>
            <person name="Pangilinan J."/>
            <person name="Park H.-J."/>
            <person name="Ramirez L."/>
            <person name="Alfaro M."/>
            <person name="Sun H."/>
            <person name="Tritt A."/>
            <person name="Yoshinaga Y."/>
            <person name="Zwiers L.-H."/>
            <person name="Turgeon B."/>
            <person name="Goodwin S."/>
            <person name="Spatafora J."/>
            <person name="Crous P."/>
            <person name="Grigoriev I."/>
        </authorList>
    </citation>
    <scope>NUCLEOTIDE SEQUENCE</scope>
    <source>
        <strain evidence="2">CBS 262.69</strain>
    </source>
</reference>
<name>A0A6G1HX17_9PEZI</name>
<keyword evidence="3" id="KW-1185">Reference proteome</keyword>
<feature type="compositionally biased region" description="Pro residues" evidence="1">
    <location>
        <begin position="453"/>
        <end position="464"/>
    </location>
</feature>
<feature type="compositionally biased region" description="Basic and acidic residues" evidence="1">
    <location>
        <begin position="514"/>
        <end position="529"/>
    </location>
</feature>
<feature type="compositionally biased region" description="Basic and acidic residues" evidence="1">
    <location>
        <begin position="617"/>
        <end position="628"/>
    </location>
</feature>
<evidence type="ECO:0000313" key="3">
    <source>
        <dbReference type="Proteomes" id="UP000799640"/>
    </source>
</evidence>
<dbReference type="OrthoDB" id="5396360at2759"/>
<proteinExistence type="predicted"/>
<feature type="compositionally biased region" description="Low complexity" evidence="1">
    <location>
        <begin position="644"/>
        <end position="653"/>
    </location>
</feature>
<organism evidence="2 3">
    <name type="scientific">Trichodelitschia bisporula</name>
    <dbReference type="NCBI Taxonomy" id="703511"/>
    <lineage>
        <taxon>Eukaryota</taxon>
        <taxon>Fungi</taxon>
        <taxon>Dikarya</taxon>
        <taxon>Ascomycota</taxon>
        <taxon>Pezizomycotina</taxon>
        <taxon>Dothideomycetes</taxon>
        <taxon>Dothideomycetes incertae sedis</taxon>
        <taxon>Phaeotrichales</taxon>
        <taxon>Phaeotrichaceae</taxon>
        <taxon>Trichodelitschia</taxon>
    </lineage>
</organism>
<dbReference type="EMBL" id="ML996695">
    <property type="protein sequence ID" value="KAF2400359.1"/>
    <property type="molecule type" value="Genomic_DNA"/>
</dbReference>
<feature type="compositionally biased region" description="Pro residues" evidence="1">
    <location>
        <begin position="425"/>
        <end position="434"/>
    </location>
</feature>
<feature type="region of interest" description="Disordered" evidence="1">
    <location>
        <begin position="419"/>
        <end position="469"/>
    </location>
</feature>
<feature type="compositionally biased region" description="Low complexity" evidence="1">
    <location>
        <begin position="663"/>
        <end position="672"/>
    </location>
</feature>
<dbReference type="AlphaFoldDB" id="A0A6G1HX17"/>
<evidence type="ECO:0000313" key="2">
    <source>
        <dbReference type="EMBL" id="KAF2400359.1"/>
    </source>
</evidence>
<feature type="region of interest" description="Disordered" evidence="1">
    <location>
        <begin position="159"/>
        <end position="286"/>
    </location>
</feature>
<dbReference type="Proteomes" id="UP000799640">
    <property type="component" value="Unassembled WGS sequence"/>
</dbReference>